<protein>
    <recommendedName>
        <fullName evidence="6">LPXTG cell wall anchor domain-containing protein</fullName>
    </recommendedName>
</protein>
<feature type="signal peptide" evidence="3">
    <location>
        <begin position="1"/>
        <end position="28"/>
    </location>
</feature>
<keyword evidence="3" id="KW-0732">Signal</keyword>
<proteinExistence type="predicted"/>
<keyword evidence="2" id="KW-1133">Transmembrane helix</keyword>
<dbReference type="EMBL" id="JAEVHM010000236">
    <property type="protein sequence ID" value="MBM0235299.1"/>
    <property type="molecule type" value="Genomic_DNA"/>
</dbReference>
<dbReference type="RefSeq" id="WP_203178452.1">
    <property type="nucleotide sequence ID" value="NZ_JAEVHM010000236.1"/>
</dbReference>
<keyword evidence="5" id="KW-1185">Reference proteome</keyword>
<feature type="region of interest" description="Disordered" evidence="1">
    <location>
        <begin position="231"/>
        <end position="273"/>
    </location>
</feature>
<organism evidence="4 5">
    <name type="scientific">Micromonospora parastrephiae</name>
    <dbReference type="NCBI Taxonomy" id="2806101"/>
    <lineage>
        <taxon>Bacteria</taxon>
        <taxon>Bacillati</taxon>
        <taxon>Actinomycetota</taxon>
        <taxon>Actinomycetes</taxon>
        <taxon>Micromonosporales</taxon>
        <taxon>Micromonosporaceae</taxon>
        <taxon>Micromonospora</taxon>
    </lineage>
</organism>
<evidence type="ECO:0000313" key="5">
    <source>
        <dbReference type="Proteomes" id="UP000601027"/>
    </source>
</evidence>
<evidence type="ECO:0000313" key="4">
    <source>
        <dbReference type="EMBL" id="MBM0235299.1"/>
    </source>
</evidence>
<accession>A0ABS1Y1M9</accession>
<evidence type="ECO:0000256" key="1">
    <source>
        <dbReference type="SAM" id="MobiDB-lite"/>
    </source>
</evidence>
<dbReference type="Proteomes" id="UP000601027">
    <property type="component" value="Unassembled WGS sequence"/>
</dbReference>
<reference evidence="4 5" key="1">
    <citation type="submission" date="2021-01" db="EMBL/GenBank/DDBJ databases">
        <title>Draft genome sequence of Micromonospora sp. strain STR1_7.</title>
        <authorList>
            <person name="Karlyshev A."/>
            <person name="Jawad R."/>
        </authorList>
    </citation>
    <scope>NUCLEOTIDE SEQUENCE [LARGE SCALE GENOMIC DNA]</scope>
    <source>
        <strain evidence="4 5">STR1-7</strain>
    </source>
</reference>
<evidence type="ECO:0008006" key="6">
    <source>
        <dbReference type="Google" id="ProtNLM"/>
    </source>
</evidence>
<keyword evidence="2" id="KW-0472">Membrane</keyword>
<feature type="transmembrane region" description="Helical" evidence="2">
    <location>
        <begin position="281"/>
        <end position="303"/>
    </location>
</feature>
<name>A0ABS1Y1M9_9ACTN</name>
<keyword evidence="2" id="KW-0812">Transmembrane</keyword>
<comment type="caution">
    <text evidence="4">The sequence shown here is derived from an EMBL/GenBank/DDBJ whole genome shotgun (WGS) entry which is preliminary data.</text>
</comment>
<gene>
    <name evidence="4" type="ORF">JNW91_27980</name>
</gene>
<feature type="compositionally biased region" description="Pro residues" evidence="1">
    <location>
        <begin position="235"/>
        <end position="271"/>
    </location>
</feature>
<evidence type="ECO:0000256" key="2">
    <source>
        <dbReference type="SAM" id="Phobius"/>
    </source>
</evidence>
<sequence length="312" mass="30368">MIRRISATGAMAIAVGAVALSSATPALAAPGDASARGVVVDLSAAVAGVPVVTADVVIGSATAPAGGGTDTDTALAITIPGALGVTASGTVVEVSATRGETASSANAEIADLALAVLGTPVIDAEVITAAVNCPQTGAQTADTTFTGLELFGEPVTLVPNTPGVTASAAVTVPGLLGATLNATLTNVETVTEDGAVAIAVQATLRLTGTVVGGPLLDIPVGTVILAEARCERPLGPSPTPTPTQPTPSPTQPTAPPTDGPTQPPTVSPSPILPVTGEDSTMLWWLFGIGAAMVTLGGTASLILRRSRTSPLA</sequence>
<feature type="chain" id="PRO_5046975447" description="LPXTG cell wall anchor domain-containing protein" evidence="3">
    <location>
        <begin position="29"/>
        <end position="312"/>
    </location>
</feature>
<evidence type="ECO:0000256" key="3">
    <source>
        <dbReference type="SAM" id="SignalP"/>
    </source>
</evidence>